<evidence type="ECO:0000256" key="1">
    <source>
        <dbReference type="SAM" id="MobiDB-lite"/>
    </source>
</evidence>
<evidence type="ECO:0000313" key="2">
    <source>
        <dbReference type="EMBL" id="KAF3000984.1"/>
    </source>
</evidence>
<dbReference type="EMBL" id="SWKU01000014">
    <property type="protein sequence ID" value="KAF3000984.1"/>
    <property type="molecule type" value="Genomic_DNA"/>
</dbReference>
<name>A0A9P4WB90_CURKU</name>
<gene>
    <name evidence="2" type="ORF">E8E13_009440</name>
</gene>
<dbReference type="OrthoDB" id="5413281at2759"/>
<evidence type="ECO:0008006" key="4">
    <source>
        <dbReference type="Google" id="ProtNLM"/>
    </source>
</evidence>
<comment type="caution">
    <text evidence="2">The sequence shown here is derived from an EMBL/GenBank/DDBJ whole genome shotgun (WGS) entry which is preliminary data.</text>
</comment>
<feature type="region of interest" description="Disordered" evidence="1">
    <location>
        <begin position="176"/>
        <end position="197"/>
    </location>
</feature>
<proteinExistence type="predicted"/>
<evidence type="ECO:0000313" key="3">
    <source>
        <dbReference type="Proteomes" id="UP000801428"/>
    </source>
</evidence>
<feature type="compositionally biased region" description="Low complexity" evidence="1">
    <location>
        <begin position="81"/>
        <end position="98"/>
    </location>
</feature>
<organism evidence="2 3">
    <name type="scientific">Curvularia kusanoi</name>
    <name type="common">Cochliobolus kusanoi</name>
    <dbReference type="NCBI Taxonomy" id="90978"/>
    <lineage>
        <taxon>Eukaryota</taxon>
        <taxon>Fungi</taxon>
        <taxon>Dikarya</taxon>
        <taxon>Ascomycota</taxon>
        <taxon>Pezizomycotina</taxon>
        <taxon>Dothideomycetes</taxon>
        <taxon>Pleosporomycetidae</taxon>
        <taxon>Pleosporales</taxon>
        <taxon>Pleosporineae</taxon>
        <taxon>Pleosporaceae</taxon>
        <taxon>Curvularia</taxon>
    </lineage>
</organism>
<protein>
    <recommendedName>
        <fullName evidence="4">SWIM-type domain-containing protein</fullName>
    </recommendedName>
</protein>
<dbReference type="AlphaFoldDB" id="A0A9P4WB90"/>
<keyword evidence="3" id="KW-1185">Reference proteome</keyword>
<reference evidence="2" key="1">
    <citation type="submission" date="2019-04" db="EMBL/GenBank/DDBJ databases">
        <title>Sequencing of skin fungus with MAO and IRED activity.</title>
        <authorList>
            <person name="Marsaioli A.J."/>
            <person name="Bonatto J.M.C."/>
            <person name="Reis Junior O."/>
        </authorList>
    </citation>
    <scope>NUCLEOTIDE SEQUENCE</scope>
    <source>
        <strain evidence="2">30M1</strain>
    </source>
</reference>
<sequence>MSMSISMSALPSPRDFVTRLLASLPSAPPAGTEASPLRDAPEPVKKQLLSLQVLFPNEFLPALDVLDRRLISRFHIGNEDANTSNATTTSTSDVHTSDAPTSLSETIVPEPSHSTTDTVHYVRSAQHRASRFSASYDSTTSYEVRLRAWNCTCPAFAFAAFPALHPEPPLPLYVAPSVDTRPHPTATDEEDKYRDGGRDRVVAEHPEPDTYAGAHVDADAEPPPLCHFGGVTAGASMPPVCKHLLACVLAEHCPGLFGSCVEERRVGVESAAGWAAGWGDV</sequence>
<feature type="region of interest" description="Disordered" evidence="1">
    <location>
        <begin position="80"/>
        <end position="117"/>
    </location>
</feature>
<accession>A0A9P4WB90</accession>
<dbReference type="Proteomes" id="UP000801428">
    <property type="component" value="Unassembled WGS sequence"/>
</dbReference>